<dbReference type="PATRIC" id="fig|294.194.peg.6695"/>
<dbReference type="InterPro" id="IPR041304">
    <property type="entry name" value="AbiTii"/>
</dbReference>
<organism evidence="2 4">
    <name type="scientific">Pseudomonas fluorescens</name>
    <dbReference type="NCBI Taxonomy" id="294"/>
    <lineage>
        <taxon>Bacteria</taxon>
        <taxon>Pseudomonadati</taxon>
        <taxon>Pseudomonadota</taxon>
        <taxon>Gammaproteobacteria</taxon>
        <taxon>Pseudomonadales</taxon>
        <taxon>Pseudomonadaceae</taxon>
        <taxon>Pseudomonas</taxon>
    </lineage>
</organism>
<name>A0A109L9H5_PSEFL</name>
<gene>
    <name evidence="3" type="ORF">C7A10_25965</name>
    <name evidence="2" type="ORF">PFLmoz3_06035</name>
</gene>
<evidence type="ECO:0000313" key="4">
    <source>
        <dbReference type="Proteomes" id="UP000061348"/>
    </source>
</evidence>
<dbReference type="Proteomes" id="UP000061348">
    <property type="component" value="Unassembled WGS sequence"/>
</dbReference>
<evidence type="ECO:0000313" key="5">
    <source>
        <dbReference type="Proteomes" id="UP000239731"/>
    </source>
</evidence>
<feature type="domain" description="AbiTii" evidence="1">
    <location>
        <begin position="3"/>
        <end position="183"/>
    </location>
</feature>
<dbReference type="Pfam" id="PF18864">
    <property type="entry name" value="AbiTii"/>
    <property type="match status" value="1"/>
</dbReference>
<dbReference type="Proteomes" id="UP000239731">
    <property type="component" value="Unassembled WGS sequence"/>
</dbReference>
<dbReference type="RefSeq" id="WP_060765338.1">
    <property type="nucleotide sequence ID" value="NZ_LCYA01000228.1"/>
</dbReference>
<sequence>MDSLVLELQCDVLDRTIHIPDLLRKALLVSRKLKIKDIEEWLNDELNGYELRSVPSYRLISGELKAFNPYRGWIPVDMGGELHASMCETPARDSVSQIADLVERTETGTVVVKFPANLNTAFRNFMRTDYEPALHVPVHKLVRILDVTKTKIMDFALDLEARGILGEGIRFSKAEEQLAQSITYNTINIERMENSQLQQSTHESGQHKR</sequence>
<reference evidence="2 4" key="1">
    <citation type="submission" date="2015-05" db="EMBL/GenBank/DDBJ databases">
        <title>A genomic and transcriptomic approach to investigate the blue pigment phenotype in Pseudomonas fluorescens.</title>
        <authorList>
            <person name="Andreani N.A."/>
            <person name="Cardazzo B."/>
        </authorList>
    </citation>
    <scope>NUCLEOTIDE SEQUENCE [LARGE SCALE GENOMIC DNA]</scope>
    <source>
        <strain evidence="2 4">Ps_22</strain>
    </source>
</reference>
<dbReference type="AlphaFoldDB" id="A0A109L9H5"/>
<accession>A0A109L9H5</accession>
<dbReference type="EMBL" id="PVUH01000022">
    <property type="protein sequence ID" value="PRW86050.1"/>
    <property type="molecule type" value="Genomic_DNA"/>
</dbReference>
<comment type="caution">
    <text evidence="2">The sequence shown here is derived from an EMBL/GenBank/DDBJ whole genome shotgun (WGS) entry which is preliminary data.</text>
</comment>
<evidence type="ECO:0000313" key="2">
    <source>
        <dbReference type="EMBL" id="KWV83483.1"/>
    </source>
</evidence>
<evidence type="ECO:0000259" key="1">
    <source>
        <dbReference type="Pfam" id="PF18864"/>
    </source>
</evidence>
<protein>
    <recommendedName>
        <fullName evidence="1">AbiTii domain-containing protein</fullName>
    </recommendedName>
</protein>
<evidence type="ECO:0000313" key="3">
    <source>
        <dbReference type="EMBL" id="PRW86050.1"/>
    </source>
</evidence>
<reference evidence="3 5" key="2">
    <citation type="submission" date="2018-03" db="EMBL/GenBank/DDBJ databases">
        <title>Blue discolouration in mozzarella cheese caused by Pseudomonas fluorescens.</title>
        <authorList>
            <person name="Chiesa F."/>
            <person name="Dalmasso A."/>
            <person name="Lomonaco S."/>
        </authorList>
    </citation>
    <scope>NUCLEOTIDE SEQUENCE [LARGE SCALE GENOMIC DNA]</scope>
    <source>
        <strain evidence="3 5">11293</strain>
    </source>
</reference>
<proteinExistence type="predicted"/>
<dbReference type="EMBL" id="LCYA01000228">
    <property type="protein sequence ID" value="KWV83483.1"/>
    <property type="molecule type" value="Genomic_DNA"/>
</dbReference>